<keyword evidence="1" id="KW-0175">Coiled coil</keyword>
<name>A0A183DGM8_9BILA</name>
<dbReference type="WBParaSite" id="GPUH_0000787801-mRNA-1">
    <property type="protein sequence ID" value="GPUH_0000787801-mRNA-1"/>
    <property type="gene ID" value="GPUH_0000787801"/>
</dbReference>
<organism evidence="2">
    <name type="scientific">Gongylonema pulchrum</name>
    <dbReference type="NCBI Taxonomy" id="637853"/>
    <lineage>
        <taxon>Eukaryota</taxon>
        <taxon>Metazoa</taxon>
        <taxon>Ecdysozoa</taxon>
        <taxon>Nematoda</taxon>
        <taxon>Chromadorea</taxon>
        <taxon>Rhabditida</taxon>
        <taxon>Spirurina</taxon>
        <taxon>Spiruromorpha</taxon>
        <taxon>Spiruroidea</taxon>
        <taxon>Gongylonematidae</taxon>
        <taxon>Gongylonema</taxon>
    </lineage>
</organism>
<evidence type="ECO:0000256" key="1">
    <source>
        <dbReference type="SAM" id="Coils"/>
    </source>
</evidence>
<dbReference type="AlphaFoldDB" id="A0A183DGM8"/>
<reference evidence="2" key="1">
    <citation type="submission" date="2016-06" db="UniProtKB">
        <authorList>
            <consortium name="WormBaseParasite"/>
        </authorList>
    </citation>
    <scope>IDENTIFICATION</scope>
</reference>
<evidence type="ECO:0000313" key="2">
    <source>
        <dbReference type="WBParaSite" id="GPUH_0000787801-mRNA-1"/>
    </source>
</evidence>
<protein>
    <submittedName>
        <fullName evidence="2">Regulator of expression of viral proteins</fullName>
    </submittedName>
</protein>
<sequence>LKSRINQLENQLNIMRDQLSSERRRRRELTDKMLVGDMSKLNYSVLGSPRGMLYDTYE</sequence>
<feature type="coiled-coil region" evidence="1">
    <location>
        <begin position="5"/>
        <end position="32"/>
    </location>
</feature>
<accession>A0A183DGM8</accession>
<proteinExistence type="predicted"/>